<dbReference type="GO" id="GO:0003677">
    <property type="term" value="F:DNA binding"/>
    <property type="evidence" value="ECO:0007669"/>
    <property type="project" value="InterPro"/>
</dbReference>
<dbReference type="HOGENOM" id="CLU_015502_2_0_1"/>
<dbReference type="CDD" id="cd00067">
    <property type="entry name" value="GAL4"/>
    <property type="match status" value="1"/>
</dbReference>
<dbReference type="AlphaFoldDB" id="G9MN67"/>
<dbReference type="EMBL" id="ABDF02000005">
    <property type="protein sequence ID" value="EHK24159.1"/>
    <property type="molecule type" value="Genomic_DNA"/>
</dbReference>
<dbReference type="PROSITE" id="PS50048">
    <property type="entry name" value="ZN2_CY6_FUNGAL_2"/>
    <property type="match status" value="1"/>
</dbReference>
<proteinExistence type="predicted"/>
<dbReference type="STRING" id="413071.G9MN67"/>
<organism evidence="6 7">
    <name type="scientific">Hypocrea virens (strain Gv29-8 / FGSC 10586)</name>
    <name type="common">Gliocladium virens</name>
    <name type="synonym">Trichoderma virens</name>
    <dbReference type="NCBI Taxonomy" id="413071"/>
    <lineage>
        <taxon>Eukaryota</taxon>
        <taxon>Fungi</taxon>
        <taxon>Dikarya</taxon>
        <taxon>Ascomycota</taxon>
        <taxon>Pezizomycotina</taxon>
        <taxon>Sordariomycetes</taxon>
        <taxon>Hypocreomycetidae</taxon>
        <taxon>Hypocreales</taxon>
        <taxon>Hypocreaceae</taxon>
        <taxon>Trichoderma</taxon>
    </lineage>
</organism>
<dbReference type="CDD" id="cd12148">
    <property type="entry name" value="fungal_TF_MHR"/>
    <property type="match status" value="1"/>
</dbReference>
<gene>
    <name evidence="6" type="ORF">TRIVIDRAFT_46015</name>
</gene>
<keyword evidence="4" id="KW-0812">Transmembrane</keyword>
<feature type="domain" description="Zn(2)-C6 fungal-type" evidence="5">
    <location>
        <begin position="12"/>
        <end position="42"/>
    </location>
</feature>
<reference evidence="6 7" key="1">
    <citation type="journal article" date="2011" name="Genome Biol.">
        <title>Comparative genome sequence analysis underscores mycoparasitism as the ancestral life style of Trichoderma.</title>
        <authorList>
            <person name="Kubicek C.P."/>
            <person name="Herrera-Estrella A."/>
            <person name="Seidl-Seiboth V."/>
            <person name="Martinez D.A."/>
            <person name="Druzhinina I.S."/>
            <person name="Thon M."/>
            <person name="Zeilinger S."/>
            <person name="Casas-Flores S."/>
            <person name="Horwitz B.A."/>
            <person name="Mukherjee P.K."/>
            <person name="Mukherjee M."/>
            <person name="Kredics L."/>
            <person name="Alcaraz L.D."/>
            <person name="Aerts A."/>
            <person name="Antal Z."/>
            <person name="Atanasova L."/>
            <person name="Cervantes-Badillo M.G."/>
            <person name="Challacombe J."/>
            <person name="Chertkov O."/>
            <person name="McCluskey K."/>
            <person name="Coulpier F."/>
            <person name="Deshpande N."/>
            <person name="von Doehren H."/>
            <person name="Ebbole D.J."/>
            <person name="Esquivel-Naranjo E.U."/>
            <person name="Fekete E."/>
            <person name="Flipphi M."/>
            <person name="Glaser F."/>
            <person name="Gomez-Rodriguez E.Y."/>
            <person name="Gruber S."/>
            <person name="Han C."/>
            <person name="Henrissat B."/>
            <person name="Hermosa R."/>
            <person name="Hernandez-Onate M."/>
            <person name="Karaffa L."/>
            <person name="Kosti I."/>
            <person name="Le Crom S."/>
            <person name="Lindquist E."/>
            <person name="Lucas S."/>
            <person name="Luebeck M."/>
            <person name="Luebeck P.S."/>
            <person name="Margeot A."/>
            <person name="Metz B."/>
            <person name="Misra M."/>
            <person name="Nevalainen H."/>
            <person name="Omann M."/>
            <person name="Packer N."/>
            <person name="Perrone G."/>
            <person name="Uresti-Rivera E.E."/>
            <person name="Salamov A."/>
            <person name="Schmoll M."/>
            <person name="Seiboth B."/>
            <person name="Shapiro H."/>
            <person name="Sukno S."/>
            <person name="Tamayo-Ramos J.A."/>
            <person name="Tisch D."/>
            <person name="Wiest A."/>
            <person name="Wilkinson H.H."/>
            <person name="Zhang M."/>
            <person name="Coutinho P.M."/>
            <person name="Kenerley C.M."/>
            <person name="Monte E."/>
            <person name="Baker S.E."/>
            <person name="Grigoriev I.V."/>
        </authorList>
    </citation>
    <scope>NUCLEOTIDE SEQUENCE [LARGE SCALE GENOMIC DNA]</scope>
    <source>
        <strain evidence="7">Gv29-8 / FGSC 10586</strain>
    </source>
</reference>
<dbReference type="RefSeq" id="XP_013958354.1">
    <property type="nucleotide sequence ID" value="XM_014102879.1"/>
</dbReference>
<feature type="compositionally biased region" description="Low complexity" evidence="3">
    <location>
        <begin position="65"/>
        <end position="78"/>
    </location>
</feature>
<evidence type="ECO:0000256" key="4">
    <source>
        <dbReference type="SAM" id="Phobius"/>
    </source>
</evidence>
<accession>G9MN67</accession>
<keyword evidence="4" id="KW-1133">Transmembrane helix</keyword>
<dbReference type="Gene3D" id="4.10.240.10">
    <property type="entry name" value="Zn(2)-C6 fungal-type DNA-binding domain"/>
    <property type="match status" value="1"/>
</dbReference>
<dbReference type="OMA" id="TWWMLYL"/>
<dbReference type="PROSITE" id="PS00463">
    <property type="entry name" value="ZN2_CY6_FUNGAL_1"/>
    <property type="match status" value="1"/>
</dbReference>
<evidence type="ECO:0000259" key="5">
    <source>
        <dbReference type="PROSITE" id="PS50048"/>
    </source>
</evidence>
<name>G9MN67_HYPVG</name>
<evidence type="ECO:0000313" key="7">
    <source>
        <dbReference type="Proteomes" id="UP000007115"/>
    </source>
</evidence>
<dbReference type="InterPro" id="IPR007219">
    <property type="entry name" value="XnlR_reg_dom"/>
</dbReference>
<feature type="region of interest" description="Disordered" evidence="3">
    <location>
        <begin position="65"/>
        <end position="90"/>
    </location>
</feature>
<feature type="transmembrane region" description="Helical" evidence="4">
    <location>
        <begin position="461"/>
        <end position="479"/>
    </location>
</feature>
<dbReference type="GO" id="GO:0006351">
    <property type="term" value="P:DNA-templated transcription"/>
    <property type="evidence" value="ECO:0007669"/>
    <property type="project" value="InterPro"/>
</dbReference>
<evidence type="ECO:0000313" key="6">
    <source>
        <dbReference type="EMBL" id="EHK24159.1"/>
    </source>
</evidence>
<dbReference type="Pfam" id="PF04082">
    <property type="entry name" value="Fungal_trans"/>
    <property type="match status" value="1"/>
</dbReference>
<evidence type="ECO:0000256" key="2">
    <source>
        <dbReference type="ARBA" id="ARBA00023242"/>
    </source>
</evidence>
<dbReference type="GO" id="GO:0008270">
    <property type="term" value="F:zinc ion binding"/>
    <property type="evidence" value="ECO:0007669"/>
    <property type="project" value="InterPro"/>
</dbReference>
<sequence length="568" mass="64200">MDRSAKPRVSVACLPCRNQHLKCDANRPICARCRSLGRSCSYPESRRSGKYRNTSLWKTRLHGISPSSPNLLSPSASRSQEDEQSTNSEPCISPAMLSVAASVTAPVIEPVSESNICSMDGHLLDLYYEYFHPSHPFVLPRRSLDLRLRMGTHSSTLPQLIVTMEYIGSFYQHTPMETKIFPTDEVSIELDGFTVQNTLLRAMVKSMCDDKSGAEMLLAHAIQQATLIGMHEKNFADAVADDDSILSESWRRTWWMLYLTDANFSVTRRDFVPLITTSCHDIDLPCEDELYERMDIPRQTAKLLDYRLREFALDDKSFSSFAYLIDATEIFIAALSASTQYQDIIQAEVLCGDLEARVISWFLLLPLSKRELPVAPGRMDQLMFQAHMMMYTSLAFIHRPLSNLRYDPAEGISTCGPPPPPLEQSSGYSRIAHGIHSEKLFQAIRKQTQCLILLPMRAAQLSPFVICMVACCTIAYLVASKFAFKAEEAEAARSRIRISLATLRMYEEIWPRAKKILMELKRIAQSILQPAIVPPTLLIDSQLPTEETTITASFFDHEWLRAFDNTVS</sequence>
<comment type="caution">
    <text evidence="6">The sequence shown here is derived from an EMBL/GenBank/DDBJ whole genome shotgun (WGS) entry which is preliminary data.</text>
</comment>
<dbReference type="InterPro" id="IPR001138">
    <property type="entry name" value="Zn2Cys6_DnaBD"/>
</dbReference>
<dbReference type="OrthoDB" id="10067394at2759"/>
<evidence type="ECO:0000256" key="1">
    <source>
        <dbReference type="ARBA" id="ARBA00022723"/>
    </source>
</evidence>
<dbReference type="Proteomes" id="UP000007115">
    <property type="component" value="Unassembled WGS sequence"/>
</dbReference>
<dbReference type="eggNOG" id="ENOG502RF8N">
    <property type="taxonomic scope" value="Eukaryota"/>
</dbReference>
<keyword evidence="2" id="KW-0539">Nucleus</keyword>
<protein>
    <recommendedName>
        <fullName evidence="5">Zn(2)-C6 fungal-type domain-containing protein</fullName>
    </recommendedName>
</protein>
<dbReference type="SUPFAM" id="SSF57701">
    <property type="entry name" value="Zn2/Cys6 DNA-binding domain"/>
    <property type="match status" value="1"/>
</dbReference>
<dbReference type="InParanoid" id="G9MN67"/>
<dbReference type="GeneID" id="25794489"/>
<dbReference type="SMART" id="SM00066">
    <property type="entry name" value="GAL4"/>
    <property type="match status" value="1"/>
</dbReference>
<dbReference type="InterPro" id="IPR036864">
    <property type="entry name" value="Zn2-C6_fun-type_DNA-bd_sf"/>
</dbReference>
<dbReference type="PANTHER" id="PTHR47431:SF4">
    <property type="entry name" value="ZN(II)2CYS6 TRANSCRIPTION FACTOR (EUROFUNG)"/>
    <property type="match status" value="1"/>
</dbReference>
<dbReference type="Pfam" id="PF00172">
    <property type="entry name" value="Zn_clus"/>
    <property type="match status" value="1"/>
</dbReference>
<dbReference type="GO" id="GO:0000981">
    <property type="term" value="F:DNA-binding transcription factor activity, RNA polymerase II-specific"/>
    <property type="evidence" value="ECO:0007669"/>
    <property type="project" value="InterPro"/>
</dbReference>
<keyword evidence="4" id="KW-0472">Membrane</keyword>
<dbReference type="SMART" id="SM00906">
    <property type="entry name" value="Fungal_trans"/>
    <property type="match status" value="1"/>
</dbReference>
<keyword evidence="7" id="KW-1185">Reference proteome</keyword>
<dbReference type="VEuPathDB" id="FungiDB:TRIVIDRAFT_46015"/>
<dbReference type="PANTHER" id="PTHR47431">
    <property type="entry name" value="ZN(II)2CYS6 TRANSCRIPTION FACTOR (EUROFUNG)-RELATED"/>
    <property type="match status" value="1"/>
</dbReference>
<keyword evidence="1" id="KW-0479">Metal-binding</keyword>
<evidence type="ECO:0000256" key="3">
    <source>
        <dbReference type="SAM" id="MobiDB-lite"/>
    </source>
</evidence>